<dbReference type="GO" id="GO:0008270">
    <property type="term" value="F:zinc ion binding"/>
    <property type="evidence" value="ECO:0007669"/>
    <property type="project" value="InterPro"/>
</dbReference>
<organism evidence="1 2">
    <name type="scientific">Paramuricea clavata</name>
    <name type="common">Red gorgonian</name>
    <name type="synonym">Violescent sea-whip</name>
    <dbReference type="NCBI Taxonomy" id="317549"/>
    <lineage>
        <taxon>Eukaryota</taxon>
        <taxon>Metazoa</taxon>
        <taxon>Cnidaria</taxon>
        <taxon>Anthozoa</taxon>
        <taxon>Octocorallia</taxon>
        <taxon>Malacalcyonacea</taxon>
        <taxon>Plexauridae</taxon>
        <taxon>Paramuricea</taxon>
    </lineage>
</organism>
<dbReference type="PROSITE" id="PS50966">
    <property type="entry name" value="ZF_SWIM"/>
    <property type="match status" value="1"/>
</dbReference>
<reference evidence="1" key="1">
    <citation type="submission" date="2020-04" db="EMBL/GenBank/DDBJ databases">
        <authorList>
            <person name="Alioto T."/>
            <person name="Alioto T."/>
            <person name="Gomez Garrido J."/>
        </authorList>
    </citation>
    <scope>NUCLEOTIDE SEQUENCE</scope>
    <source>
        <strain evidence="1">A484AB</strain>
    </source>
</reference>
<dbReference type="InterPro" id="IPR048325">
    <property type="entry name" value="ZSWIM3_N"/>
</dbReference>
<dbReference type="InterPro" id="IPR019786">
    <property type="entry name" value="Zinc_finger_PHD-type_CS"/>
</dbReference>
<evidence type="ECO:0000313" key="2">
    <source>
        <dbReference type="Proteomes" id="UP001152795"/>
    </source>
</evidence>
<dbReference type="PANTHER" id="PTHR31569">
    <property type="entry name" value="SWIM-TYPE DOMAIN-CONTAINING PROTEIN"/>
    <property type="match status" value="1"/>
</dbReference>
<dbReference type="OrthoDB" id="5976446at2759"/>
<dbReference type="InterPro" id="IPR011011">
    <property type="entry name" value="Znf_FYVE_PHD"/>
</dbReference>
<proteinExistence type="predicted"/>
<dbReference type="InterPro" id="IPR052579">
    <property type="entry name" value="Zinc_finger_SWIM"/>
</dbReference>
<name>A0A7D9EBK4_PARCT</name>
<gene>
    <name evidence="1" type="ORF">PACLA_8A028423</name>
</gene>
<protein>
    <submittedName>
        <fullName evidence="1">Zinc finger SWIM domain-containing 1-like</fullName>
    </submittedName>
</protein>
<dbReference type="EMBL" id="CACRXK020005520">
    <property type="protein sequence ID" value="CAB4006489.1"/>
    <property type="molecule type" value="Genomic_DNA"/>
</dbReference>
<dbReference type="InterPro" id="IPR001965">
    <property type="entry name" value="Znf_PHD"/>
</dbReference>
<dbReference type="PANTHER" id="PTHR31569:SF4">
    <property type="entry name" value="SWIM-TYPE DOMAIN-CONTAINING PROTEIN"/>
    <property type="match status" value="1"/>
</dbReference>
<dbReference type="InterPro" id="IPR048324">
    <property type="entry name" value="ZSWIM1-3_RNaseH-like"/>
</dbReference>
<dbReference type="Gene3D" id="3.30.40.10">
    <property type="entry name" value="Zinc/RING finger domain, C3HC4 (zinc finger)"/>
    <property type="match status" value="1"/>
</dbReference>
<dbReference type="Proteomes" id="UP001152795">
    <property type="component" value="Unassembled WGS sequence"/>
</dbReference>
<keyword evidence="2" id="KW-1185">Reference proteome</keyword>
<evidence type="ECO:0000313" key="1">
    <source>
        <dbReference type="EMBL" id="CAB4006489.1"/>
    </source>
</evidence>
<dbReference type="PROSITE" id="PS01359">
    <property type="entry name" value="ZF_PHD_1"/>
    <property type="match status" value="1"/>
</dbReference>
<dbReference type="SUPFAM" id="SSF57903">
    <property type="entry name" value="FYVE/PHD zinc finger"/>
    <property type="match status" value="1"/>
</dbReference>
<dbReference type="PROSITE" id="PS50016">
    <property type="entry name" value="ZF_PHD_2"/>
    <property type="match status" value="1"/>
</dbReference>
<dbReference type="Pfam" id="PF21056">
    <property type="entry name" value="ZSWIM1-3_RNaseH-like"/>
    <property type="match status" value="1"/>
</dbReference>
<dbReference type="AlphaFoldDB" id="A0A7D9EBK4"/>
<sequence length="862" mass="98948">MADDTSLKLGQIFSSFEEVKAAISRYEKKNYVNLYVNDSRTISSTIKRTPSKVIKAELQYSHINYACVAGGRTLKSKSKGTRPNQSTFRKDCNMEVKLRATKDGNFLEVAVLNETHNHECDEVSFKHFPKQRRLGNETLSETDKLLKMKCNKKVLQNHLQTISGKVVTCRDISNMKAKLSSSKSNRNDIEKLVKKLRENEGATAEVVVDEENNLLGIYYQDKPMKIAYDSFPEMLFIDATYKLNELKMPLYIMLGEDGNGESEIFCTFIVSNEEKPTIQKMVQIFKNHNPTWTETKTVMTDKDFVERQVFKEEFPNVHLSICLFHSQRSFRREVTTDKMGITPEERNLCLEIFQKMSYAKNEEEYQSLYADLEKASVPSVLEYFKSNWHEDHREWVEGLKSANLTFLNRTNNRLESLNQKIKTVCTRNTGLDQFYEELLVVFQSIRTTRDHRAITFLQKRPVCLYAEGTAEARYMTLLTPYAFGYVVQQLQLATKVKNVHRKELGITDDFEVDASSGKLTVSDCHCDCAFFTAMMLPCRHIFAVRSILKKDAFDLSICATRWTVAYYKSKHHVLKSQGHEFSSTPEEMAPICVQQPATKNIMSQHEKYRKTFATCQALATCASEFPIREFHQKNAILEMILAAWRNGEEIAVQRVVQDDNEENVEIQPDKSVPLADVNTTQPQAACSQIKIPPVMPKRGRPKGADLTVIGIPRKRKEKKSSGKDKPTPFMKKHATDKDKVMLSWLLSKDDVTSALSGGIIDETAVEVRPEKVHPGLIDENVNVSRLRPYFNKDAWLLVNQIIAQVRQDPTWLCNVCKCDVEEDCVSCDSCLNWFHFECVTLKNAPKAKYWFCRKCHSLCKNK</sequence>
<dbReference type="Pfam" id="PF21599">
    <property type="entry name" value="ZSWIM3_N"/>
    <property type="match status" value="1"/>
</dbReference>
<dbReference type="InterPro" id="IPR019787">
    <property type="entry name" value="Znf_PHD-finger"/>
</dbReference>
<dbReference type="SMART" id="SM00249">
    <property type="entry name" value="PHD"/>
    <property type="match status" value="1"/>
</dbReference>
<accession>A0A7D9EBK4</accession>
<dbReference type="InterPro" id="IPR007527">
    <property type="entry name" value="Znf_SWIM"/>
</dbReference>
<dbReference type="InterPro" id="IPR013083">
    <property type="entry name" value="Znf_RING/FYVE/PHD"/>
</dbReference>
<comment type="caution">
    <text evidence="1">The sequence shown here is derived from an EMBL/GenBank/DDBJ whole genome shotgun (WGS) entry which is preliminary data.</text>
</comment>